<dbReference type="Gene3D" id="3.30.750.44">
    <property type="match status" value="1"/>
</dbReference>
<reference evidence="2" key="1">
    <citation type="journal article" date="2014" name="Int. J. Syst. Evol. Microbiol.">
        <title>Complete genome sequence of Corynebacterium casei LMG S-19264T (=DSM 44701T), isolated from a smear-ripened cheese.</title>
        <authorList>
            <consortium name="US DOE Joint Genome Institute (JGI-PGF)"/>
            <person name="Walter F."/>
            <person name="Albersmeier A."/>
            <person name="Kalinowski J."/>
            <person name="Ruckert C."/>
        </authorList>
    </citation>
    <scope>NUCLEOTIDE SEQUENCE</scope>
    <source>
        <strain evidence="2">NBRC 110023</strain>
    </source>
</reference>
<evidence type="ECO:0000313" key="2">
    <source>
        <dbReference type="EMBL" id="GLR70320.1"/>
    </source>
</evidence>
<organism evidence="2 3">
    <name type="scientific">Agaribacter marinus</name>
    <dbReference type="NCBI Taxonomy" id="1431249"/>
    <lineage>
        <taxon>Bacteria</taxon>
        <taxon>Pseudomonadati</taxon>
        <taxon>Pseudomonadota</taxon>
        <taxon>Gammaproteobacteria</taxon>
        <taxon>Alteromonadales</taxon>
        <taxon>Alteromonadaceae</taxon>
        <taxon>Agaribacter</taxon>
    </lineage>
</organism>
<dbReference type="InterPro" id="IPR029045">
    <property type="entry name" value="ClpP/crotonase-like_dom_sf"/>
</dbReference>
<dbReference type="CDD" id="cd07563">
    <property type="entry name" value="Peptidase_S41_IRBP"/>
    <property type="match status" value="1"/>
</dbReference>
<dbReference type="Pfam" id="PF03572">
    <property type="entry name" value="Peptidase_S41"/>
    <property type="match status" value="1"/>
</dbReference>
<dbReference type="PANTHER" id="PTHR11261:SF3">
    <property type="entry name" value="RETINOL-BINDING PROTEIN 3"/>
    <property type="match status" value="1"/>
</dbReference>
<sequence length="515" mass="56197">MFLPNIKTSKFMLSLTALLVFGCGDNNSKVPNPEPVVPPSEENSPASQFPEGVWVQLGFGRAIKVTGDIIDIYDYTRETCLLERNTTQRELASLLTVDSVDVDGFIATEDAGILAFSKRDSMPPACLDNRLITEYEPVSTLNHIIHNFNDYYPFFELRGILDWEERVSTARAQVHSLTTDEELLTILITLLSGLNDGHVTITAGDDFEYTPASTDGTFIDIFELGFINQSEIIDFNDYLSSQFKIMGDIRDSYFDPDSLKMAGGESQDVFQWATIGNGVVGYLEVNGMAGISPGMTENDVTATEELMDSILTDLAHTEALIINVMFNGGGDLAVADAIASRFSTEKVIVSAYEAITYDDSLTPQRTPRIHRELAPTERVSYSRPIATISGPNTYSAAEHFLLSMRALKHPVCFIGEPSDGILSAILDKQLPTEDVSLGLSNMIIYDHTGQSFEAVGVPVDIESTTFEVVDSNSERSGAIDAAMTALGFGYLVNQSAPAADCAFVDARTRLESSAP</sequence>
<dbReference type="PANTHER" id="PTHR11261">
    <property type="entry name" value="INTERPHOTORECEPTOR RETINOID-BINDING PROTEIN"/>
    <property type="match status" value="1"/>
</dbReference>
<evidence type="ECO:0000259" key="1">
    <source>
        <dbReference type="Pfam" id="PF03572"/>
    </source>
</evidence>
<proteinExistence type="predicted"/>
<dbReference type="SUPFAM" id="SSF52096">
    <property type="entry name" value="ClpP/crotonase"/>
    <property type="match status" value="1"/>
</dbReference>
<reference evidence="2" key="2">
    <citation type="submission" date="2023-01" db="EMBL/GenBank/DDBJ databases">
        <title>Draft genome sequence of Agaribacter marinus strain NBRC 110023.</title>
        <authorList>
            <person name="Sun Q."/>
            <person name="Mori K."/>
        </authorList>
    </citation>
    <scope>NUCLEOTIDE SEQUENCE</scope>
    <source>
        <strain evidence="2">NBRC 110023</strain>
    </source>
</reference>
<evidence type="ECO:0000313" key="3">
    <source>
        <dbReference type="Proteomes" id="UP001156601"/>
    </source>
</evidence>
<keyword evidence="3" id="KW-1185">Reference proteome</keyword>
<dbReference type="InterPro" id="IPR005151">
    <property type="entry name" value="Tail-specific_protease"/>
</dbReference>
<feature type="domain" description="Tail specific protease" evidence="1">
    <location>
        <begin position="280"/>
        <end position="462"/>
    </location>
</feature>
<dbReference type="GO" id="GO:0008236">
    <property type="term" value="F:serine-type peptidase activity"/>
    <property type="evidence" value="ECO:0007669"/>
    <property type="project" value="InterPro"/>
</dbReference>
<name>A0AA37SY60_9ALTE</name>
<dbReference type="RefSeq" id="WP_284216622.1">
    <property type="nucleotide sequence ID" value="NZ_BSOT01000005.1"/>
</dbReference>
<dbReference type="Proteomes" id="UP001156601">
    <property type="component" value="Unassembled WGS sequence"/>
</dbReference>
<accession>A0AA37SY60</accession>
<comment type="caution">
    <text evidence="2">The sequence shown here is derived from an EMBL/GenBank/DDBJ whole genome shotgun (WGS) entry which is preliminary data.</text>
</comment>
<protein>
    <recommendedName>
        <fullName evidence="1">Tail specific protease domain-containing protein</fullName>
    </recommendedName>
</protein>
<dbReference type="AlphaFoldDB" id="A0AA37SY60"/>
<dbReference type="PROSITE" id="PS51257">
    <property type="entry name" value="PROKAR_LIPOPROTEIN"/>
    <property type="match status" value="1"/>
</dbReference>
<gene>
    <name evidence="2" type="ORF">GCM10007852_12280</name>
</gene>
<dbReference type="GO" id="GO:0006508">
    <property type="term" value="P:proteolysis"/>
    <property type="evidence" value="ECO:0007669"/>
    <property type="project" value="InterPro"/>
</dbReference>
<dbReference type="EMBL" id="BSOT01000005">
    <property type="protein sequence ID" value="GLR70320.1"/>
    <property type="molecule type" value="Genomic_DNA"/>
</dbReference>
<dbReference type="Gene3D" id="3.90.226.10">
    <property type="entry name" value="2-enoyl-CoA Hydratase, Chain A, domain 1"/>
    <property type="match status" value="1"/>
</dbReference>